<sequence length="126" mass="13721">MVTPTAPPTMVHGSEPTQARGTIGLDNTNLCVEGDIVDLTENGRIDMLVSENNGVASSDETLIETQACTRSCTKYPMYSFLSYSNLSSESKAFTACLDSAIIPKYTHMAMEIPEWEDCHHGRNGNS</sequence>
<keyword evidence="1" id="KW-0695">RNA-directed DNA polymerase</keyword>
<organism evidence="1 2">
    <name type="scientific">Cucumis melo var. makuwa</name>
    <name type="common">Oriental melon</name>
    <dbReference type="NCBI Taxonomy" id="1194695"/>
    <lineage>
        <taxon>Eukaryota</taxon>
        <taxon>Viridiplantae</taxon>
        <taxon>Streptophyta</taxon>
        <taxon>Embryophyta</taxon>
        <taxon>Tracheophyta</taxon>
        <taxon>Spermatophyta</taxon>
        <taxon>Magnoliopsida</taxon>
        <taxon>eudicotyledons</taxon>
        <taxon>Gunneridae</taxon>
        <taxon>Pentapetalae</taxon>
        <taxon>rosids</taxon>
        <taxon>fabids</taxon>
        <taxon>Cucurbitales</taxon>
        <taxon>Cucurbitaceae</taxon>
        <taxon>Benincaseae</taxon>
        <taxon>Cucumis</taxon>
    </lineage>
</organism>
<proteinExistence type="predicted"/>
<comment type="caution">
    <text evidence="1">The sequence shown here is derived from an EMBL/GenBank/DDBJ whole genome shotgun (WGS) entry which is preliminary data.</text>
</comment>
<gene>
    <name evidence="1" type="ORF">E5676_scaffold120G00220</name>
</gene>
<protein>
    <submittedName>
        <fullName evidence="1">Reverse transcriptase</fullName>
    </submittedName>
</protein>
<keyword evidence="1" id="KW-0548">Nucleotidyltransferase</keyword>
<dbReference type="EMBL" id="SSTD01001877">
    <property type="protein sequence ID" value="TYK28936.1"/>
    <property type="molecule type" value="Genomic_DNA"/>
</dbReference>
<dbReference type="AlphaFoldDB" id="A0A5D3DZ41"/>
<evidence type="ECO:0000313" key="2">
    <source>
        <dbReference type="Proteomes" id="UP000321947"/>
    </source>
</evidence>
<reference evidence="1 2" key="1">
    <citation type="submission" date="2019-08" db="EMBL/GenBank/DDBJ databases">
        <title>Draft genome sequences of two oriental melons (Cucumis melo L. var makuwa).</title>
        <authorList>
            <person name="Kwon S.-Y."/>
        </authorList>
    </citation>
    <scope>NUCLEOTIDE SEQUENCE [LARGE SCALE GENOMIC DNA]</scope>
    <source>
        <strain evidence="2">cv. Chang Bougi</strain>
        <tissue evidence="1">Leaf</tissue>
    </source>
</reference>
<dbReference type="Proteomes" id="UP000321947">
    <property type="component" value="Unassembled WGS sequence"/>
</dbReference>
<dbReference type="GO" id="GO:0003964">
    <property type="term" value="F:RNA-directed DNA polymerase activity"/>
    <property type="evidence" value="ECO:0007669"/>
    <property type="project" value="UniProtKB-KW"/>
</dbReference>
<accession>A0A5D3DZ41</accession>
<evidence type="ECO:0000313" key="1">
    <source>
        <dbReference type="EMBL" id="TYK28936.1"/>
    </source>
</evidence>
<keyword evidence="1" id="KW-0808">Transferase</keyword>
<name>A0A5D3DZ41_CUCMM</name>